<evidence type="ECO:0000313" key="1">
    <source>
        <dbReference type="EMBL" id="KQK01747.1"/>
    </source>
</evidence>
<proteinExistence type="predicted"/>
<dbReference type="EMBL" id="CM000882">
    <property type="protein sequence ID" value="KQK01747.1"/>
    <property type="molecule type" value="Genomic_DNA"/>
</dbReference>
<organism evidence="1">
    <name type="scientific">Brachypodium distachyon</name>
    <name type="common">Purple false brome</name>
    <name type="synonym">Trachynia distachya</name>
    <dbReference type="NCBI Taxonomy" id="15368"/>
    <lineage>
        <taxon>Eukaryota</taxon>
        <taxon>Viridiplantae</taxon>
        <taxon>Streptophyta</taxon>
        <taxon>Embryophyta</taxon>
        <taxon>Tracheophyta</taxon>
        <taxon>Spermatophyta</taxon>
        <taxon>Magnoliopsida</taxon>
        <taxon>Liliopsida</taxon>
        <taxon>Poales</taxon>
        <taxon>Poaceae</taxon>
        <taxon>BOP clade</taxon>
        <taxon>Pooideae</taxon>
        <taxon>Stipodae</taxon>
        <taxon>Brachypodieae</taxon>
        <taxon>Brachypodium</taxon>
    </lineage>
</organism>
<accession>A0A0Q3I7J7</accession>
<reference evidence="2" key="3">
    <citation type="submission" date="2018-08" db="UniProtKB">
        <authorList>
            <consortium name="EnsemblPlants"/>
        </authorList>
    </citation>
    <scope>IDENTIFICATION</scope>
    <source>
        <strain evidence="2">cv. Bd21</strain>
    </source>
</reference>
<dbReference type="AlphaFoldDB" id="A0A0Q3I7J7"/>
<reference evidence="1" key="2">
    <citation type="submission" date="2017-06" db="EMBL/GenBank/DDBJ databases">
        <title>WGS assembly of Brachypodium distachyon.</title>
        <authorList>
            <consortium name="The International Brachypodium Initiative"/>
            <person name="Lucas S."/>
            <person name="Harmon-Smith M."/>
            <person name="Lail K."/>
            <person name="Tice H."/>
            <person name="Grimwood J."/>
            <person name="Bruce D."/>
            <person name="Barry K."/>
            <person name="Shu S."/>
            <person name="Lindquist E."/>
            <person name="Wang M."/>
            <person name="Pitluck S."/>
            <person name="Vogel J.P."/>
            <person name="Garvin D.F."/>
            <person name="Mockler T.C."/>
            <person name="Schmutz J."/>
            <person name="Rokhsar D."/>
            <person name="Bevan M.W."/>
        </authorList>
    </citation>
    <scope>NUCLEOTIDE SEQUENCE</scope>
    <source>
        <strain evidence="1">Bd21</strain>
    </source>
</reference>
<evidence type="ECO:0000313" key="2">
    <source>
        <dbReference type="EnsemblPlants" id="KQK01747"/>
    </source>
</evidence>
<sequence length="75" mass="8288">MIISGNGCIAAVGRHLYLLMPCELQLLQKRQVAGTLQVVNRLQAGRFKTTDGMGPARYDFSGAMVFLKPRSYEAK</sequence>
<name>A0A0Q3I7J7_BRADI</name>
<keyword evidence="3" id="KW-1185">Reference proteome</keyword>
<dbReference type="EnsemblPlants" id="KQK01747">
    <property type="protein sequence ID" value="KQK01747"/>
    <property type="gene ID" value="BRADI_3g57955v3"/>
</dbReference>
<dbReference type="Proteomes" id="UP000008810">
    <property type="component" value="Chromosome 3"/>
</dbReference>
<dbReference type="Gramene" id="KQK01747">
    <property type="protein sequence ID" value="KQK01747"/>
    <property type="gene ID" value="BRADI_3g57955v3"/>
</dbReference>
<gene>
    <name evidence="1" type="ORF">BRADI_3g57955v3</name>
</gene>
<dbReference type="InParanoid" id="A0A0Q3I7J7"/>
<evidence type="ECO:0000313" key="3">
    <source>
        <dbReference type="Proteomes" id="UP000008810"/>
    </source>
</evidence>
<protein>
    <submittedName>
        <fullName evidence="1 2">Uncharacterized protein</fullName>
    </submittedName>
</protein>
<reference evidence="1 2" key="1">
    <citation type="journal article" date="2010" name="Nature">
        <title>Genome sequencing and analysis of the model grass Brachypodium distachyon.</title>
        <authorList>
            <consortium name="International Brachypodium Initiative"/>
        </authorList>
    </citation>
    <scope>NUCLEOTIDE SEQUENCE [LARGE SCALE GENOMIC DNA]</scope>
    <source>
        <strain evidence="1 2">Bd21</strain>
    </source>
</reference>